<dbReference type="Gene3D" id="3.40.50.1240">
    <property type="entry name" value="Phosphoglycerate mutase-like"/>
    <property type="match status" value="1"/>
</dbReference>
<dbReference type="EMBL" id="BBIO01000005">
    <property type="protein sequence ID" value="GAK44699.1"/>
    <property type="molecule type" value="Genomic_DNA"/>
</dbReference>
<dbReference type="AlphaFoldDB" id="A0A081B9I1"/>
<evidence type="ECO:0000313" key="2">
    <source>
        <dbReference type="Proteomes" id="UP000028702"/>
    </source>
</evidence>
<dbReference type="InterPro" id="IPR050275">
    <property type="entry name" value="PGM_Phosphatase"/>
</dbReference>
<dbReference type="InterPro" id="IPR029033">
    <property type="entry name" value="His_PPase_superfam"/>
</dbReference>
<sequence>MRTAFDGSIRRRIHFFRHGDVSYVDKEGNRVPDSRAVPLTDWGREQAALMCDYVKELSFDKAVCSGLPRTVETAEGILKDRGLKIEVMSEFEEIRSDPDRYKNLKSLHDVAYAFEGAHLPGARYGEGETFLEFEARVVTGMMHLVADKSWQNLALVAHGGVNRAILGWASGASLGAFHAFDQNTCCLNIVDVDTHPDTGEIRRMTVRGMNITPYDPVKKNVDKLALEMIAERMRAKYG</sequence>
<gene>
    <name evidence="1" type="ORF">M2A_1198</name>
</gene>
<reference evidence="1 2" key="1">
    <citation type="submission" date="2014-07" db="EMBL/GenBank/DDBJ databases">
        <title>Tepidicaulis marinum gen. nov., sp. nov., a novel marine bacterium denitrifying nitrate to nitrous oxide strictly under microaerobic conditions.</title>
        <authorList>
            <person name="Takeuchi M."/>
            <person name="Yamagishi T."/>
            <person name="Kamagata Y."/>
            <person name="Oshima K."/>
            <person name="Hattori M."/>
            <person name="Katayama T."/>
            <person name="Hanada S."/>
            <person name="Tamaki H."/>
            <person name="Marumo K."/>
            <person name="Maeda H."/>
            <person name="Nedachi M."/>
            <person name="Iwasaki W."/>
            <person name="Suwa Y."/>
            <person name="Sakata S."/>
        </authorList>
    </citation>
    <scope>NUCLEOTIDE SEQUENCE [LARGE SCALE GENOMIC DNA]</scope>
    <source>
        <strain evidence="1 2">MA2</strain>
    </source>
</reference>
<keyword evidence="2" id="KW-1185">Reference proteome</keyword>
<comment type="caution">
    <text evidence="1">The sequence shown here is derived from an EMBL/GenBank/DDBJ whole genome shotgun (WGS) entry which is preliminary data.</text>
</comment>
<dbReference type="GO" id="GO:0016791">
    <property type="term" value="F:phosphatase activity"/>
    <property type="evidence" value="ECO:0007669"/>
    <property type="project" value="TreeGrafter"/>
</dbReference>
<accession>A0A081B9I1</accession>
<dbReference type="eggNOG" id="COG0406">
    <property type="taxonomic scope" value="Bacteria"/>
</dbReference>
<dbReference type="CDD" id="cd07067">
    <property type="entry name" value="HP_PGM_like"/>
    <property type="match status" value="1"/>
</dbReference>
<dbReference type="PANTHER" id="PTHR48100">
    <property type="entry name" value="BROAD-SPECIFICITY PHOSPHATASE YOR283W-RELATED"/>
    <property type="match status" value="1"/>
</dbReference>
<dbReference type="Proteomes" id="UP000028702">
    <property type="component" value="Unassembled WGS sequence"/>
</dbReference>
<proteinExistence type="predicted"/>
<dbReference type="STRING" id="1333998.M2A_1198"/>
<dbReference type="RefSeq" id="WP_045444471.1">
    <property type="nucleotide sequence ID" value="NZ_BBIO01000005.1"/>
</dbReference>
<name>A0A081B9I1_9HYPH</name>
<dbReference type="Pfam" id="PF00300">
    <property type="entry name" value="His_Phos_1"/>
    <property type="match status" value="1"/>
</dbReference>
<evidence type="ECO:0000313" key="1">
    <source>
        <dbReference type="EMBL" id="GAK44699.1"/>
    </source>
</evidence>
<protein>
    <submittedName>
        <fullName evidence="1">Phosphoglycerate mutase</fullName>
    </submittedName>
</protein>
<organism evidence="1 2">
    <name type="scientific">Tepidicaulis marinus</name>
    <dbReference type="NCBI Taxonomy" id="1333998"/>
    <lineage>
        <taxon>Bacteria</taxon>
        <taxon>Pseudomonadati</taxon>
        <taxon>Pseudomonadota</taxon>
        <taxon>Alphaproteobacteria</taxon>
        <taxon>Hyphomicrobiales</taxon>
        <taxon>Parvibaculaceae</taxon>
        <taxon>Tepidicaulis</taxon>
    </lineage>
</organism>
<dbReference type="SMART" id="SM00855">
    <property type="entry name" value="PGAM"/>
    <property type="match status" value="1"/>
</dbReference>
<dbReference type="SUPFAM" id="SSF53254">
    <property type="entry name" value="Phosphoglycerate mutase-like"/>
    <property type="match status" value="1"/>
</dbReference>
<dbReference type="InterPro" id="IPR013078">
    <property type="entry name" value="His_Pase_superF_clade-1"/>
</dbReference>